<evidence type="ECO:0000313" key="1">
    <source>
        <dbReference type="EMBL" id="MBK4737923.1"/>
    </source>
</evidence>
<comment type="caution">
    <text evidence="1">The sequence shown here is derived from an EMBL/GenBank/DDBJ whole genome shotgun (WGS) entry which is preliminary data.</text>
</comment>
<keyword evidence="2" id="KW-1185">Reference proteome</keyword>
<dbReference type="EMBL" id="JAEPBG010000015">
    <property type="protein sequence ID" value="MBK4737923.1"/>
    <property type="molecule type" value="Genomic_DNA"/>
</dbReference>
<dbReference type="RefSeq" id="WP_200596649.1">
    <property type="nucleotide sequence ID" value="NZ_JAEPBG010000015.1"/>
</dbReference>
<accession>A0A934W9C6</accession>
<organism evidence="1 2">
    <name type="scientific">Noviherbaspirillum pedocola</name>
    <dbReference type="NCBI Taxonomy" id="2801341"/>
    <lineage>
        <taxon>Bacteria</taxon>
        <taxon>Pseudomonadati</taxon>
        <taxon>Pseudomonadota</taxon>
        <taxon>Betaproteobacteria</taxon>
        <taxon>Burkholderiales</taxon>
        <taxon>Oxalobacteraceae</taxon>
        <taxon>Noviherbaspirillum</taxon>
    </lineage>
</organism>
<name>A0A934W9C6_9BURK</name>
<evidence type="ECO:0000313" key="2">
    <source>
        <dbReference type="Proteomes" id="UP000622890"/>
    </source>
</evidence>
<gene>
    <name evidence="1" type="ORF">JJB74_25155</name>
</gene>
<dbReference type="AlphaFoldDB" id="A0A934W9C6"/>
<sequence>MDEQGNKSQEAQQDTLARTYYQHKQHGGLYEARTEADGRINIWPQGGGFSGMLSAEEFAAQFEVAPPPVMRRGTVTADFLDDGQVFSCYSDGSRWNGWGMPLFDKDTALKVAEAIPGITFNEATGVFVVQFEGEEPEEHHPQTIVCDGQPVVVYQIGGGWTWDQVVFPDSSDAATNEGK</sequence>
<dbReference type="Proteomes" id="UP000622890">
    <property type="component" value="Unassembled WGS sequence"/>
</dbReference>
<protein>
    <submittedName>
        <fullName evidence="1">Uncharacterized protein</fullName>
    </submittedName>
</protein>
<reference evidence="1" key="1">
    <citation type="submission" date="2021-01" db="EMBL/GenBank/DDBJ databases">
        <title>Genome sequence of strain Noviherbaspirillum sp. DKR-6.</title>
        <authorList>
            <person name="Chaudhary D.K."/>
        </authorList>
    </citation>
    <scope>NUCLEOTIDE SEQUENCE</scope>
    <source>
        <strain evidence="1">DKR-6</strain>
    </source>
</reference>
<proteinExistence type="predicted"/>